<dbReference type="Gene3D" id="1.50.40.10">
    <property type="entry name" value="Mitochondrial carrier domain"/>
    <property type="match status" value="2"/>
</dbReference>
<sequence>MSLDQSLAVPSTAEYGSSPSSDSTYPYSTTVELPSPVTQTVPASSLPMMFSSTSPTLTPFERWAARASDTQFNALAGAIGGFTSGIVTCPLDVIKTKLQAQGGLAAQNGQKRMYNGLVGTATVIWRDEGLRGMYRGLGPIILGYLPTWAVWFTIYNKSKTVISQYQSNTIIVNFWSSVIAGASSTIVTNPIWVIKTRLMSQSGRHSRSSFSLFPRGTNTPTSRPTMSMSSPWHYHSTIDAARKMYTTEGLRAFYSGLSPALLGLTHVAVQFPAYEYLKTRFTGQGMGASPTPSDPKAHWFGILCASILSKIAASSATYPHEVIRTRLQTQRRPMPGNGAALVMGDVGGIPGIKQPSGQPPSAAENAAKKTAEHQQQQAQAKYRGILRTFRTILREEGWRAFYAGMGTNMMRAVPAATVTMLTYEFVMRELNTVRHHSRDKKEALRGDPNFV</sequence>
<keyword evidence="8 9" id="KW-0472">Membrane</keyword>
<dbReference type="PROSITE" id="PS50920">
    <property type="entry name" value="SOLCAR"/>
    <property type="match status" value="3"/>
</dbReference>
<evidence type="ECO:0000256" key="10">
    <source>
        <dbReference type="RuleBase" id="RU000488"/>
    </source>
</evidence>
<gene>
    <name evidence="13" type="ORF">VMCG_08203</name>
</gene>
<evidence type="ECO:0000256" key="11">
    <source>
        <dbReference type="SAM" id="MobiDB-lite"/>
    </source>
</evidence>
<feature type="transmembrane region" description="Helical" evidence="12">
    <location>
        <begin position="174"/>
        <end position="194"/>
    </location>
</feature>
<dbReference type="PANTHER" id="PTHR45829">
    <property type="entry name" value="MITOCHONDRIAL CARRIER PROTEIN RIM2"/>
    <property type="match status" value="1"/>
</dbReference>
<evidence type="ECO:0000256" key="5">
    <source>
        <dbReference type="ARBA" id="ARBA00022792"/>
    </source>
</evidence>
<feature type="region of interest" description="Disordered" evidence="11">
    <location>
        <begin position="1"/>
        <end position="28"/>
    </location>
</feature>
<evidence type="ECO:0000256" key="6">
    <source>
        <dbReference type="ARBA" id="ARBA00022989"/>
    </source>
</evidence>
<keyword evidence="5" id="KW-0999">Mitochondrion inner membrane</keyword>
<evidence type="ECO:0000256" key="12">
    <source>
        <dbReference type="SAM" id="Phobius"/>
    </source>
</evidence>
<keyword evidence="6 12" id="KW-1133">Transmembrane helix</keyword>
<keyword evidence="14" id="KW-1185">Reference proteome</keyword>
<evidence type="ECO:0000256" key="8">
    <source>
        <dbReference type="ARBA" id="ARBA00023136"/>
    </source>
</evidence>
<dbReference type="OrthoDB" id="10266426at2759"/>
<evidence type="ECO:0000256" key="3">
    <source>
        <dbReference type="ARBA" id="ARBA00022692"/>
    </source>
</evidence>
<feature type="repeat" description="Solcar" evidence="9">
    <location>
        <begin position="168"/>
        <end position="280"/>
    </location>
</feature>
<evidence type="ECO:0000256" key="4">
    <source>
        <dbReference type="ARBA" id="ARBA00022737"/>
    </source>
</evidence>
<evidence type="ECO:0000256" key="9">
    <source>
        <dbReference type="PROSITE-ProRule" id="PRU00282"/>
    </source>
</evidence>
<proteinExistence type="inferred from homology"/>
<evidence type="ECO:0000313" key="13">
    <source>
        <dbReference type="EMBL" id="ROV94511.1"/>
    </source>
</evidence>
<evidence type="ECO:0000256" key="2">
    <source>
        <dbReference type="ARBA" id="ARBA00022448"/>
    </source>
</evidence>
<feature type="transmembrane region" description="Helical" evidence="12">
    <location>
        <begin position="136"/>
        <end position="154"/>
    </location>
</feature>
<dbReference type="InterPro" id="IPR018108">
    <property type="entry name" value="MCP_transmembrane"/>
</dbReference>
<dbReference type="InterPro" id="IPR002067">
    <property type="entry name" value="MCP"/>
</dbReference>
<reference evidence="13 14" key="1">
    <citation type="submission" date="2015-09" db="EMBL/GenBank/DDBJ databases">
        <title>Host preference determinants of Valsa canker pathogens revealed by comparative genomics.</title>
        <authorList>
            <person name="Yin Z."/>
            <person name="Huang L."/>
        </authorList>
    </citation>
    <scope>NUCLEOTIDE SEQUENCE [LARGE SCALE GENOMIC DNA]</scope>
    <source>
        <strain evidence="13 14">03-1</strain>
    </source>
</reference>
<protein>
    <recommendedName>
        <fullName evidence="15">Mitochondrial thiamine pyrophosphate carrier 1</fullName>
    </recommendedName>
</protein>
<name>A0A423VTU8_9PEZI</name>
<evidence type="ECO:0000256" key="1">
    <source>
        <dbReference type="ARBA" id="ARBA00004448"/>
    </source>
</evidence>
<feature type="compositionally biased region" description="Low complexity" evidence="11">
    <location>
        <begin position="17"/>
        <end position="28"/>
    </location>
</feature>
<dbReference type="GO" id="GO:0005743">
    <property type="term" value="C:mitochondrial inner membrane"/>
    <property type="evidence" value="ECO:0007669"/>
    <property type="project" value="UniProtKB-SubCell"/>
</dbReference>
<dbReference type="PRINTS" id="PR00926">
    <property type="entry name" value="MITOCARRIER"/>
</dbReference>
<dbReference type="GO" id="GO:1990519">
    <property type="term" value="P:pyrimidine nucleotide import into mitochondrion"/>
    <property type="evidence" value="ECO:0007669"/>
    <property type="project" value="TreeGrafter"/>
</dbReference>
<dbReference type="Proteomes" id="UP000283895">
    <property type="component" value="Unassembled WGS sequence"/>
</dbReference>
<dbReference type="InterPro" id="IPR023395">
    <property type="entry name" value="MCP_dom_sf"/>
</dbReference>
<evidence type="ECO:0000256" key="7">
    <source>
        <dbReference type="ARBA" id="ARBA00023128"/>
    </source>
</evidence>
<keyword evidence="4" id="KW-0677">Repeat</keyword>
<dbReference type="Pfam" id="PF00153">
    <property type="entry name" value="Mito_carr"/>
    <property type="match status" value="4"/>
</dbReference>
<comment type="caution">
    <text evidence="13">The sequence shown here is derived from an EMBL/GenBank/DDBJ whole genome shotgun (WGS) entry which is preliminary data.</text>
</comment>
<evidence type="ECO:0008006" key="15">
    <source>
        <dbReference type="Google" id="ProtNLM"/>
    </source>
</evidence>
<accession>A0A423VTU8</accession>
<keyword evidence="3 9" id="KW-0812">Transmembrane</keyword>
<evidence type="ECO:0000313" key="14">
    <source>
        <dbReference type="Proteomes" id="UP000283895"/>
    </source>
</evidence>
<comment type="similarity">
    <text evidence="10">Belongs to the mitochondrial carrier (TC 2.A.29) family.</text>
</comment>
<dbReference type="InterPro" id="IPR049562">
    <property type="entry name" value="SLC25A33/36-like"/>
</dbReference>
<feature type="region of interest" description="Disordered" evidence="11">
    <location>
        <begin position="209"/>
        <end position="228"/>
    </location>
</feature>
<feature type="transmembrane region" description="Helical" evidence="12">
    <location>
        <begin position="252"/>
        <end position="277"/>
    </location>
</feature>
<comment type="subcellular location">
    <subcellularLocation>
        <location evidence="1">Mitochondrion inner membrane</location>
        <topology evidence="1">Multi-pass membrane protein</topology>
    </subcellularLocation>
</comment>
<feature type="repeat" description="Solcar" evidence="9">
    <location>
        <begin position="68"/>
        <end position="161"/>
    </location>
</feature>
<dbReference type="EMBL" id="LKEA01000040">
    <property type="protein sequence ID" value="ROV94511.1"/>
    <property type="molecule type" value="Genomic_DNA"/>
</dbReference>
<organism evidence="13 14">
    <name type="scientific">Cytospora schulzeri</name>
    <dbReference type="NCBI Taxonomy" id="448051"/>
    <lineage>
        <taxon>Eukaryota</taxon>
        <taxon>Fungi</taxon>
        <taxon>Dikarya</taxon>
        <taxon>Ascomycota</taxon>
        <taxon>Pezizomycotina</taxon>
        <taxon>Sordariomycetes</taxon>
        <taxon>Sordariomycetidae</taxon>
        <taxon>Diaporthales</taxon>
        <taxon>Cytosporaceae</taxon>
        <taxon>Cytospora</taxon>
    </lineage>
</organism>
<dbReference type="SUPFAM" id="SSF103506">
    <property type="entry name" value="Mitochondrial carrier"/>
    <property type="match status" value="1"/>
</dbReference>
<feature type="repeat" description="Solcar" evidence="9">
    <location>
        <begin position="300"/>
        <end position="429"/>
    </location>
</feature>
<keyword evidence="7" id="KW-0496">Mitochondrion</keyword>
<feature type="region of interest" description="Disordered" evidence="11">
    <location>
        <begin position="351"/>
        <end position="379"/>
    </location>
</feature>
<dbReference type="PANTHER" id="PTHR45829:SF1">
    <property type="entry name" value="CARRIER PROTEIN, PUTATIVE (AFU_ORTHOLOGUE AFUA_4G06780)-RELATED"/>
    <property type="match status" value="1"/>
</dbReference>
<dbReference type="GO" id="GO:0015218">
    <property type="term" value="F:pyrimidine nucleotide transmembrane transporter activity"/>
    <property type="evidence" value="ECO:0007669"/>
    <property type="project" value="InterPro"/>
</dbReference>
<dbReference type="AlphaFoldDB" id="A0A423VTU8"/>
<keyword evidence="2 10" id="KW-0813">Transport</keyword>